<sequence>MKHRRISPDSKRSRYKLDTNQCFESRPGRAIEDRFANFPESKSLILIRKSPENRRNGHAEFALLFDIRLNFTEPPEPQPATFLHWRLHRCEATPFLTELRRRGVWKVPECARLNSLPVVGTRQRSAAPGAPRASLQYSSALGCVQTGRGGAVARLLASYQRETGSIPGGATPGILHVEIVLNDVPGQWVFWGIFRFPRPWIAKLLHTHANSPLSTLKSSIVELQRHGMEQPLADWLREAAGTGLGSEWLMHTSEGFLLAGIPADRGFQAPPSKSQKILIQARGLEALS</sequence>
<protein>
    <submittedName>
        <fullName evidence="1">Uncharacterized protein</fullName>
    </submittedName>
</protein>
<reference evidence="1 2" key="1">
    <citation type="submission" date="2023-02" db="EMBL/GenBank/DDBJ databases">
        <title>LHISI_Scaffold_Assembly.</title>
        <authorList>
            <person name="Stuart O.P."/>
            <person name="Cleave R."/>
            <person name="Magrath M.J.L."/>
            <person name="Mikheyev A.S."/>
        </authorList>
    </citation>
    <scope>NUCLEOTIDE SEQUENCE [LARGE SCALE GENOMIC DNA]</scope>
    <source>
        <strain evidence="1">Daus_M_001</strain>
        <tissue evidence="1">Leg muscle</tissue>
    </source>
</reference>
<dbReference type="Proteomes" id="UP001159363">
    <property type="component" value="Chromosome 13"/>
</dbReference>
<keyword evidence="2" id="KW-1185">Reference proteome</keyword>
<gene>
    <name evidence="1" type="ORF">PR048_030817</name>
</gene>
<evidence type="ECO:0000313" key="1">
    <source>
        <dbReference type="EMBL" id="KAJ8869245.1"/>
    </source>
</evidence>
<name>A0ABQ9G9Z0_9NEOP</name>
<evidence type="ECO:0000313" key="2">
    <source>
        <dbReference type="Proteomes" id="UP001159363"/>
    </source>
</evidence>
<comment type="caution">
    <text evidence="1">The sequence shown here is derived from an EMBL/GenBank/DDBJ whole genome shotgun (WGS) entry which is preliminary data.</text>
</comment>
<dbReference type="EMBL" id="JARBHB010000014">
    <property type="protein sequence ID" value="KAJ8869245.1"/>
    <property type="molecule type" value="Genomic_DNA"/>
</dbReference>
<proteinExistence type="predicted"/>
<organism evidence="1 2">
    <name type="scientific">Dryococelus australis</name>
    <dbReference type="NCBI Taxonomy" id="614101"/>
    <lineage>
        <taxon>Eukaryota</taxon>
        <taxon>Metazoa</taxon>
        <taxon>Ecdysozoa</taxon>
        <taxon>Arthropoda</taxon>
        <taxon>Hexapoda</taxon>
        <taxon>Insecta</taxon>
        <taxon>Pterygota</taxon>
        <taxon>Neoptera</taxon>
        <taxon>Polyneoptera</taxon>
        <taxon>Phasmatodea</taxon>
        <taxon>Verophasmatodea</taxon>
        <taxon>Anareolatae</taxon>
        <taxon>Phasmatidae</taxon>
        <taxon>Eurycanthinae</taxon>
        <taxon>Dryococelus</taxon>
    </lineage>
</organism>
<accession>A0ABQ9G9Z0</accession>